<dbReference type="EMBL" id="LUCH01006878">
    <property type="protein sequence ID" value="KAF5397042.1"/>
    <property type="molecule type" value="Genomic_DNA"/>
</dbReference>
<reference evidence="1" key="1">
    <citation type="submission" date="2019-05" db="EMBL/GenBank/DDBJ databases">
        <title>Annotation for the trematode Paragonimus heterotremus.</title>
        <authorList>
            <person name="Choi Y.-J."/>
        </authorList>
    </citation>
    <scope>NUCLEOTIDE SEQUENCE</scope>
    <source>
        <strain evidence="1">LC</strain>
    </source>
</reference>
<gene>
    <name evidence="1" type="ORF">PHET_09622</name>
</gene>
<dbReference type="Proteomes" id="UP000748531">
    <property type="component" value="Unassembled WGS sequence"/>
</dbReference>
<comment type="caution">
    <text evidence="1">The sequence shown here is derived from an EMBL/GenBank/DDBJ whole genome shotgun (WGS) entry which is preliminary data.</text>
</comment>
<proteinExistence type="predicted"/>
<protein>
    <submittedName>
        <fullName evidence="1">Uncharacterized protein</fullName>
    </submittedName>
</protein>
<accession>A0A8J4WU35</accession>
<dbReference type="AlphaFoldDB" id="A0A8J4WU35"/>
<evidence type="ECO:0000313" key="2">
    <source>
        <dbReference type="Proteomes" id="UP000748531"/>
    </source>
</evidence>
<name>A0A8J4WU35_9TREM</name>
<keyword evidence="2" id="KW-1185">Reference proteome</keyword>
<sequence length="90" mass="10199">MVLRRAHWRGTGKHASIYLKSARLVMSYLHCPIMTSCQDEPTMDVSTRGPTRSPCRADLIDNCTSDIASAIKLVYQVSIRAQSNNRYLRN</sequence>
<organism evidence="1 2">
    <name type="scientific">Paragonimus heterotremus</name>
    <dbReference type="NCBI Taxonomy" id="100268"/>
    <lineage>
        <taxon>Eukaryota</taxon>
        <taxon>Metazoa</taxon>
        <taxon>Spiralia</taxon>
        <taxon>Lophotrochozoa</taxon>
        <taxon>Platyhelminthes</taxon>
        <taxon>Trematoda</taxon>
        <taxon>Digenea</taxon>
        <taxon>Plagiorchiida</taxon>
        <taxon>Troglotremata</taxon>
        <taxon>Troglotrematidae</taxon>
        <taxon>Paragonimus</taxon>
    </lineage>
</organism>
<evidence type="ECO:0000313" key="1">
    <source>
        <dbReference type="EMBL" id="KAF5397042.1"/>
    </source>
</evidence>